<evidence type="ECO:0000256" key="1">
    <source>
        <dbReference type="SAM" id="MobiDB-lite"/>
    </source>
</evidence>
<feature type="region of interest" description="Disordered" evidence="1">
    <location>
        <begin position="1"/>
        <end position="66"/>
    </location>
</feature>
<feature type="region of interest" description="Disordered" evidence="1">
    <location>
        <begin position="415"/>
        <end position="441"/>
    </location>
</feature>
<dbReference type="OrthoDB" id="685075at2759"/>
<dbReference type="EnsemblPlants" id="AUR62036068-RA">
    <property type="protein sequence ID" value="AUR62036068-RA:cds"/>
    <property type="gene ID" value="AUR62036068"/>
</dbReference>
<organism evidence="2 3">
    <name type="scientific">Chenopodium quinoa</name>
    <name type="common">Quinoa</name>
    <dbReference type="NCBI Taxonomy" id="63459"/>
    <lineage>
        <taxon>Eukaryota</taxon>
        <taxon>Viridiplantae</taxon>
        <taxon>Streptophyta</taxon>
        <taxon>Embryophyta</taxon>
        <taxon>Tracheophyta</taxon>
        <taxon>Spermatophyta</taxon>
        <taxon>Magnoliopsida</taxon>
        <taxon>eudicotyledons</taxon>
        <taxon>Gunneridae</taxon>
        <taxon>Pentapetalae</taxon>
        <taxon>Caryophyllales</taxon>
        <taxon>Chenopodiaceae</taxon>
        <taxon>Chenopodioideae</taxon>
        <taxon>Atripliceae</taxon>
        <taxon>Chenopodium</taxon>
    </lineage>
</organism>
<dbReference type="Proteomes" id="UP000596660">
    <property type="component" value="Unplaced"/>
</dbReference>
<feature type="compositionally biased region" description="Low complexity" evidence="1">
    <location>
        <begin position="432"/>
        <end position="441"/>
    </location>
</feature>
<dbReference type="GeneID" id="110700170"/>
<proteinExistence type="predicted"/>
<dbReference type="InterPro" id="IPR053342">
    <property type="entry name" value="Exosome_cofactor/PTGS_suppr"/>
</dbReference>
<dbReference type="RefSeq" id="XP_021733371.1">
    <property type="nucleotide sequence ID" value="XM_021877679.1"/>
</dbReference>
<reference evidence="2" key="2">
    <citation type="submission" date="2021-03" db="UniProtKB">
        <authorList>
            <consortium name="EnsemblPlants"/>
        </authorList>
    </citation>
    <scope>IDENTIFICATION</scope>
</reference>
<sequence length="455" mass="50779">MDVKSLAKSKRSHTQHHQPRKSYHHPSKNTSSSSSISNSATSKDGKDKKRTTQPSPPSLPSNWDRYDDEIEEDKIVFESDDVVKPKSKGADFSELIAQAKEAPSYFSNSFDDRMPEFCQGVAPMLAVRGEKIILQNRDDDFLMQDEAIGTKEIPSLTLDLKDLAERLSKVDLAKRLFVESDLFPPELHHQDARKADNQAPLHTSERRKIEKIDSFGELLALYLEEERMAKSQDVEKDGNMPSSNITSHHDPDPKSKSDSKGDVTLSQLDDMDFLDDRENVQPDHGSKKRAESKLDEVGQVSHVTKQVTNSKLDDLEFLDEKEKPEVSHVTEQEIRPLSRFEAASAEAELDMLLGSFNETKIFDTPLNQPGTSASYMTGHKANPLAPVQHSLGQSALAFPIISSLDNELDDLLAETSNPSNTDSLFRPTQVPSSSISQSGSNSKVLEDFDSWLDTI</sequence>
<feature type="region of interest" description="Disordered" evidence="1">
    <location>
        <begin position="188"/>
        <end position="207"/>
    </location>
</feature>
<dbReference type="Gramene" id="AUR62036068-RA">
    <property type="protein sequence ID" value="AUR62036068-RA:cds"/>
    <property type="gene ID" value="AUR62036068"/>
</dbReference>
<protein>
    <submittedName>
        <fullName evidence="2">Uncharacterized protein</fullName>
    </submittedName>
</protein>
<feature type="region of interest" description="Disordered" evidence="1">
    <location>
        <begin position="230"/>
        <end position="299"/>
    </location>
</feature>
<evidence type="ECO:0000313" key="2">
    <source>
        <dbReference type="EnsemblPlants" id="AUR62036068-RA:cds"/>
    </source>
</evidence>
<evidence type="ECO:0000313" key="3">
    <source>
        <dbReference type="Proteomes" id="UP000596660"/>
    </source>
</evidence>
<feature type="compositionally biased region" description="Basic and acidic residues" evidence="1">
    <location>
        <begin position="274"/>
        <end position="296"/>
    </location>
</feature>
<accession>A0A803MVZ1</accession>
<feature type="compositionally biased region" description="Low complexity" evidence="1">
    <location>
        <begin position="28"/>
        <end position="42"/>
    </location>
</feature>
<keyword evidence="3" id="KW-1185">Reference proteome</keyword>
<reference evidence="2" key="1">
    <citation type="journal article" date="2017" name="Nature">
        <title>The genome of Chenopodium quinoa.</title>
        <authorList>
            <person name="Jarvis D.E."/>
            <person name="Ho Y.S."/>
            <person name="Lightfoot D.J."/>
            <person name="Schmoeckel S.M."/>
            <person name="Li B."/>
            <person name="Borm T.J.A."/>
            <person name="Ohyanagi H."/>
            <person name="Mineta K."/>
            <person name="Michell C.T."/>
            <person name="Saber N."/>
            <person name="Kharbatia N.M."/>
            <person name="Rupper R.R."/>
            <person name="Sharp A.R."/>
            <person name="Dally N."/>
            <person name="Boughton B.A."/>
            <person name="Woo Y.H."/>
            <person name="Gao G."/>
            <person name="Schijlen E.G.W.M."/>
            <person name="Guo X."/>
            <person name="Momin A.A."/>
            <person name="Negrao S."/>
            <person name="Al-Babili S."/>
            <person name="Gehring C."/>
            <person name="Roessner U."/>
            <person name="Jung C."/>
            <person name="Murphy K."/>
            <person name="Arold S.T."/>
            <person name="Gojobori T."/>
            <person name="van der Linden C.G."/>
            <person name="van Loo E.N."/>
            <person name="Jellen E.N."/>
            <person name="Maughan P.J."/>
            <person name="Tester M."/>
        </authorList>
    </citation>
    <scope>NUCLEOTIDE SEQUENCE [LARGE SCALE GENOMIC DNA]</scope>
    <source>
        <strain evidence="2">cv. PI 614886</strain>
    </source>
</reference>
<dbReference type="KEGG" id="cqi:110700170"/>
<dbReference type="OMA" id="ILSWMED"/>
<gene>
    <name evidence="2" type="primary">LOC110700170</name>
</gene>
<name>A0A803MVZ1_CHEQI</name>
<dbReference type="AlphaFoldDB" id="A0A803MVZ1"/>
<feature type="compositionally biased region" description="Basic residues" evidence="1">
    <location>
        <begin position="7"/>
        <end position="27"/>
    </location>
</feature>
<dbReference type="PANTHER" id="PTHR37260">
    <property type="entry name" value="PHOSPHORELAY PROTEIN"/>
    <property type="match status" value="1"/>
</dbReference>
<dbReference type="PANTHER" id="PTHR37260:SF2">
    <property type="entry name" value="PROTEIN ECERIFERUM 16"/>
    <property type="match status" value="1"/>
</dbReference>
<feature type="compositionally biased region" description="Basic and acidic residues" evidence="1">
    <location>
        <begin position="247"/>
        <end position="261"/>
    </location>
</feature>